<name>A0A3M7SWC6_BRAPC</name>
<protein>
    <submittedName>
        <fullName evidence="1">Uncharacterized protein</fullName>
    </submittedName>
</protein>
<comment type="caution">
    <text evidence="1">The sequence shown here is derived from an EMBL/GenBank/DDBJ whole genome shotgun (WGS) entry which is preliminary data.</text>
</comment>
<sequence length="134" mass="15557">MHIRIGYGTFTLSVAKKEFTEFSRRFPNSCSRFFACFNLALPLFEKYGINGGNCDILGCLSCKFTEKKYLFIKSDLKQDIVRKSTETDLKNFFLKFNIPTVNKKIPKIEYIKTLILKPEEGTSDYLFLIFIGSY</sequence>
<dbReference type="EMBL" id="REGN01000698">
    <property type="protein sequence ID" value="RNA39880.1"/>
    <property type="molecule type" value="Genomic_DNA"/>
</dbReference>
<evidence type="ECO:0000313" key="2">
    <source>
        <dbReference type="Proteomes" id="UP000276133"/>
    </source>
</evidence>
<reference evidence="1 2" key="1">
    <citation type="journal article" date="2018" name="Sci. Rep.">
        <title>Genomic signatures of local adaptation to the degree of environmental predictability in rotifers.</title>
        <authorList>
            <person name="Franch-Gras L."/>
            <person name="Hahn C."/>
            <person name="Garcia-Roger E.M."/>
            <person name="Carmona M.J."/>
            <person name="Serra M."/>
            <person name="Gomez A."/>
        </authorList>
    </citation>
    <scope>NUCLEOTIDE SEQUENCE [LARGE SCALE GENOMIC DNA]</scope>
    <source>
        <strain evidence="1">HYR1</strain>
    </source>
</reference>
<proteinExistence type="predicted"/>
<accession>A0A3M7SWC6</accession>
<dbReference type="Proteomes" id="UP000276133">
    <property type="component" value="Unassembled WGS sequence"/>
</dbReference>
<gene>
    <name evidence="1" type="ORF">BpHYR1_012486</name>
</gene>
<dbReference type="AlphaFoldDB" id="A0A3M7SWC6"/>
<organism evidence="1 2">
    <name type="scientific">Brachionus plicatilis</name>
    <name type="common">Marine rotifer</name>
    <name type="synonym">Brachionus muelleri</name>
    <dbReference type="NCBI Taxonomy" id="10195"/>
    <lineage>
        <taxon>Eukaryota</taxon>
        <taxon>Metazoa</taxon>
        <taxon>Spiralia</taxon>
        <taxon>Gnathifera</taxon>
        <taxon>Rotifera</taxon>
        <taxon>Eurotatoria</taxon>
        <taxon>Monogononta</taxon>
        <taxon>Pseudotrocha</taxon>
        <taxon>Ploima</taxon>
        <taxon>Brachionidae</taxon>
        <taxon>Brachionus</taxon>
    </lineage>
</organism>
<keyword evidence="2" id="KW-1185">Reference proteome</keyword>
<evidence type="ECO:0000313" key="1">
    <source>
        <dbReference type="EMBL" id="RNA39880.1"/>
    </source>
</evidence>